<proteinExistence type="predicted"/>
<comment type="caution">
    <text evidence="2">The sequence shown here is derived from an EMBL/GenBank/DDBJ whole genome shotgun (WGS) entry which is preliminary data.</text>
</comment>
<keyword evidence="3" id="KW-1185">Reference proteome</keyword>
<dbReference type="RefSeq" id="WP_281397702.1">
    <property type="nucleotide sequence ID" value="NZ_JACHDB010000001.1"/>
</dbReference>
<dbReference type="Proteomes" id="UP000572635">
    <property type="component" value="Unassembled WGS sequence"/>
</dbReference>
<gene>
    <name evidence="2" type="ORF">HDA36_001466</name>
</gene>
<feature type="transmembrane region" description="Helical" evidence="1">
    <location>
        <begin position="6"/>
        <end position="29"/>
    </location>
</feature>
<organism evidence="2 3">
    <name type="scientific">Nocardiopsis composta</name>
    <dbReference type="NCBI Taxonomy" id="157465"/>
    <lineage>
        <taxon>Bacteria</taxon>
        <taxon>Bacillati</taxon>
        <taxon>Actinomycetota</taxon>
        <taxon>Actinomycetes</taxon>
        <taxon>Streptosporangiales</taxon>
        <taxon>Nocardiopsidaceae</taxon>
        <taxon>Nocardiopsis</taxon>
    </lineage>
</organism>
<sequence>MTPLETLLWLAIAGAAAGIGYLLMDLAIARIEKARTKKKEEGQ</sequence>
<reference evidence="2 3" key="1">
    <citation type="submission" date="2020-08" db="EMBL/GenBank/DDBJ databases">
        <title>Sequencing the genomes of 1000 actinobacteria strains.</title>
        <authorList>
            <person name="Klenk H.-P."/>
        </authorList>
    </citation>
    <scope>NUCLEOTIDE SEQUENCE [LARGE SCALE GENOMIC DNA]</scope>
    <source>
        <strain evidence="2 3">DSM 44551</strain>
    </source>
</reference>
<evidence type="ECO:0000256" key="1">
    <source>
        <dbReference type="SAM" id="Phobius"/>
    </source>
</evidence>
<name>A0A7W8VCM9_9ACTN</name>
<keyword evidence="1" id="KW-0812">Transmembrane</keyword>
<dbReference type="AlphaFoldDB" id="A0A7W8VCM9"/>
<protein>
    <submittedName>
        <fullName evidence="2">Uncharacterized protein</fullName>
    </submittedName>
</protein>
<keyword evidence="1" id="KW-1133">Transmembrane helix</keyword>
<evidence type="ECO:0000313" key="3">
    <source>
        <dbReference type="Proteomes" id="UP000572635"/>
    </source>
</evidence>
<accession>A0A7W8VCM9</accession>
<keyword evidence="1" id="KW-0472">Membrane</keyword>
<dbReference type="EMBL" id="JACHDB010000001">
    <property type="protein sequence ID" value="MBB5431382.1"/>
    <property type="molecule type" value="Genomic_DNA"/>
</dbReference>
<evidence type="ECO:0000313" key="2">
    <source>
        <dbReference type="EMBL" id="MBB5431382.1"/>
    </source>
</evidence>